<evidence type="ECO:0000256" key="1">
    <source>
        <dbReference type="ARBA" id="ARBA00009497"/>
    </source>
</evidence>
<reference evidence="4" key="1">
    <citation type="submission" date="2015-01" db="EMBL/GenBank/DDBJ databases">
        <title>Comparative genome analysis of Bacillus coagulans HM-08, Clostridium butyricum HM-68, Bacillus subtilis HM-66 and Bacillus licheniformis BL-09.</title>
        <authorList>
            <person name="Zhang H."/>
        </authorList>
    </citation>
    <scope>NUCLEOTIDE SEQUENCE [LARGE SCALE GENOMIC DNA]</scope>
    <source>
        <strain evidence="4">HM-08</strain>
    </source>
</reference>
<dbReference type="PATRIC" id="fig|1398.18.peg.2172"/>
<feature type="domain" description="Ferritin/DPS" evidence="3">
    <location>
        <begin position="10"/>
        <end position="148"/>
    </location>
</feature>
<dbReference type="PANTHER" id="PTHR42932">
    <property type="entry name" value="GENERAL STRESS PROTEIN 20U"/>
    <property type="match status" value="1"/>
</dbReference>
<dbReference type="Pfam" id="PF00210">
    <property type="entry name" value="Ferritin"/>
    <property type="match status" value="1"/>
</dbReference>
<dbReference type="EMBL" id="LRPN01000058">
    <property type="protein sequence ID" value="KWZ82392.1"/>
    <property type="molecule type" value="Genomic_DNA"/>
</dbReference>
<evidence type="ECO:0000256" key="2">
    <source>
        <dbReference type="RuleBase" id="RU003875"/>
    </source>
</evidence>
<dbReference type="EMBL" id="CP010525">
    <property type="protein sequence ID" value="AJO22972.1"/>
    <property type="molecule type" value="Genomic_DNA"/>
</dbReference>
<dbReference type="RefSeq" id="WP_014098267.1">
    <property type="nucleotide sequence ID" value="NZ_CP010525.1"/>
</dbReference>
<evidence type="ECO:0000313" key="7">
    <source>
        <dbReference type="Proteomes" id="UP000070376"/>
    </source>
</evidence>
<gene>
    <name evidence="5" type="ORF">HMPREF3213_01780</name>
    <name evidence="4" type="ORF">SB48_HM08orf03439</name>
</gene>
<dbReference type="AlphaFoldDB" id="A0A0C5CNM3"/>
<reference evidence="5" key="4">
    <citation type="submission" date="2016-01" db="EMBL/GenBank/DDBJ databases">
        <authorList>
            <person name="Oliw E.H."/>
        </authorList>
    </citation>
    <scope>NUCLEOTIDE SEQUENCE [LARGE SCALE GENOMIC DNA]</scope>
    <source>
        <strain evidence="5">GED7749B</strain>
    </source>
</reference>
<dbReference type="PROSITE" id="PS00819">
    <property type="entry name" value="DPS_2"/>
    <property type="match status" value="1"/>
</dbReference>
<organism evidence="5 7">
    <name type="scientific">Heyndrickxia coagulans</name>
    <name type="common">Weizmannia coagulans</name>
    <dbReference type="NCBI Taxonomy" id="1398"/>
    <lineage>
        <taxon>Bacteria</taxon>
        <taxon>Bacillati</taxon>
        <taxon>Bacillota</taxon>
        <taxon>Bacilli</taxon>
        <taxon>Bacillales</taxon>
        <taxon>Bacillaceae</taxon>
        <taxon>Heyndrickxia</taxon>
    </lineage>
</organism>
<dbReference type="SUPFAM" id="SSF47240">
    <property type="entry name" value="Ferritin-like"/>
    <property type="match status" value="1"/>
</dbReference>
<dbReference type="InterPro" id="IPR012347">
    <property type="entry name" value="Ferritin-like"/>
</dbReference>
<keyword evidence="6" id="KW-1185">Reference proteome</keyword>
<dbReference type="GeneID" id="93259831"/>
<dbReference type="InterPro" id="IPR023188">
    <property type="entry name" value="DPS_DNA-bd_CS"/>
</dbReference>
<sequence>MDEEKLVRFLNQELSNFTVLYIKLHRYHWYIQGKNFFTLHAYFEDLYRSFSKQMDVLAERILAIGGRPLATMSKFLDQKTLVEASADNEEGELLQQLREDLAQLAKEIRETGIPLAEENKDNATVNLLTRFLTRFDKDIWMLDAMADKR</sequence>
<dbReference type="InterPro" id="IPR008331">
    <property type="entry name" value="Ferritin_DPS_dom"/>
</dbReference>
<dbReference type="PIRSF" id="PIRSF005900">
    <property type="entry name" value="Dps"/>
    <property type="match status" value="1"/>
</dbReference>
<dbReference type="Gene3D" id="1.20.1260.10">
    <property type="match status" value="1"/>
</dbReference>
<evidence type="ECO:0000313" key="4">
    <source>
        <dbReference type="EMBL" id="AJO22972.1"/>
    </source>
</evidence>
<dbReference type="Proteomes" id="UP000032024">
    <property type="component" value="Chromosome"/>
</dbReference>
<accession>A0A0C5CNM3</accession>
<comment type="similarity">
    <text evidence="1 2">Belongs to the Dps family.</text>
</comment>
<dbReference type="InterPro" id="IPR002177">
    <property type="entry name" value="DPS_DNA-bd"/>
</dbReference>
<dbReference type="PRINTS" id="PR01346">
    <property type="entry name" value="HELNAPAPROT"/>
</dbReference>
<dbReference type="STRING" id="1398.AB434_3115"/>
<dbReference type="PROSITE" id="PS00818">
    <property type="entry name" value="DPS_1"/>
    <property type="match status" value="1"/>
</dbReference>
<dbReference type="CDD" id="cd01043">
    <property type="entry name" value="DPS"/>
    <property type="match status" value="1"/>
</dbReference>
<protein>
    <submittedName>
        <fullName evidence="4">Ferritin Dps family protein</fullName>
    </submittedName>
    <submittedName>
        <fullName evidence="5">Putative DNA protection during starvation protein 1</fullName>
    </submittedName>
</protein>
<evidence type="ECO:0000313" key="6">
    <source>
        <dbReference type="Proteomes" id="UP000032024"/>
    </source>
</evidence>
<evidence type="ECO:0000259" key="3">
    <source>
        <dbReference type="Pfam" id="PF00210"/>
    </source>
</evidence>
<evidence type="ECO:0000313" key="5">
    <source>
        <dbReference type="EMBL" id="KWZ82392.1"/>
    </source>
</evidence>
<name>A0A0C5CNM3_HEYCO</name>
<proteinExistence type="inferred from homology"/>
<dbReference type="PANTHER" id="PTHR42932:SF1">
    <property type="entry name" value="GENERAL STRESS PROTEIN 20U"/>
    <property type="match status" value="1"/>
</dbReference>
<dbReference type="GO" id="GO:0008199">
    <property type="term" value="F:ferric iron binding"/>
    <property type="evidence" value="ECO:0007669"/>
    <property type="project" value="InterPro"/>
</dbReference>
<reference evidence="7" key="3">
    <citation type="submission" date="2016-01" db="EMBL/GenBank/DDBJ databases">
        <authorList>
            <person name="Mitreva M."/>
            <person name="Pepin K.H."/>
            <person name="Mihindukulasuriya K.A."/>
            <person name="Fulton R."/>
            <person name="Fronick C."/>
            <person name="O'Laughlin M."/>
            <person name="Miner T."/>
            <person name="Herter B."/>
            <person name="Rosa B.A."/>
            <person name="Cordes M."/>
            <person name="Tomlinson C."/>
            <person name="Wollam A."/>
            <person name="Palsikar V.B."/>
            <person name="Mardis E.R."/>
            <person name="Wilson R.K."/>
        </authorList>
    </citation>
    <scope>NUCLEOTIDE SEQUENCE [LARGE SCALE GENOMIC DNA]</scope>
    <source>
        <strain evidence="7">GED7749B</strain>
    </source>
</reference>
<reference evidence="6" key="2">
    <citation type="submission" date="2015-01" db="EMBL/GenBank/DDBJ databases">
        <title>Comparative genome analysis of Bacillus coagulans HM-08, Clostridium butyricum HM-68, Bacillus subtilis HM-66 and Bacillus paralicheniformis BL-09.</title>
        <authorList>
            <person name="Zhang H."/>
        </authorList>
    </citation>
    <scope>NUCLEOTIDE SEQUENCE [LARGE SCALE GENOMIC DNA]</scope>
    <source>
        <strain evidence="6">HM-08</strain>
    </source>
</reference>
<dbReference type="GO" id="GO:0016722">
    <property type="term" value="F:oxidoreductase activity, acting on metal ions"/>
    <property type="evidence" value="ECO:0007669"/>
    <property type="project" value="InterPro"/>
</dbReference>
<dbReference type="InterPro" id="IPR009078">
    <property type="entry name" value="Ferritin-like_SF"/>
</dbReference>
<dbReference type="Proteomes" id="UP000070376">
    <property type="component" value="Unassembled WGS sequence"/>
</dbReference>